<dbReference type="OrthoDB" id="5393654at2759"/>
<sequence>MFHRAGMGRSRSSGTRGCNRGGRGRGGAWSGKPVSPETSPPPRGPLIENVTDESLLSQASSLSARLAIQSCTYLASFSWLNDKQPTIVVPGMPPRWAPLDEPRKLEEDSGSYFRDINAVHYPQHPLEPAVRAVLAQAPDLDLEEIDVFACGSTMGNLLRFAQKSDKPFQFVIETIGETVFLIRRENSLDEKIPSVVGYGHTFPRTYTRLDDSVTNADSHQRMIKYDFAGFQCIVRSEADGFLPQHVSDDMQPEVIQALPELNDLKLVSGGNVVPQEAILEIKTRSVRKQLTLEQVLDGEIGRFWVRQVKNFVLAYHSNGVFNDVQVHDVRNQVDDWEASHQDDVRLVSGLLAKIVSFARKDPSRRFEVCYSVPGQLEFRHVGGEFPNALTDDTMRLWAPRGSDESDEETDNAVGSDAEAGGELESDEEEEDFTACSEGCGYCGRCKYR</sequence>
<evidence type="ECO:0008006" key="4">
    <source>
        <dbReference type="Google" id="ProtNLM"/>
    </source>
</evidence>
<name>A0A6A6CUJ3_ZASCE</name>
<dbReference type="PANTHER" id="PTHR35179">
    <property type="entry name" value="PROTEIN CBG02620"/>
    <property type="match status" value="1"/>
</dbReference>
<feature type="region of interest" description="Disordered" evidence="1">
    <location>
        <begin position="1"/>
        <end position="46"/>
    </location>
</feature>
<organism evidence="2 3">
    <name type="scientific">Zasmidium cellare ATCC 36951</name>
    <dbReference type="NCBI Taxonomy" id="1080233"/>
    <lineage>
        <taxon>Eukaryota</taxon>
        <taxon>Fungi</taxon>
        <taxon>Dikarya</taxon>
        <taxon>Ascomycota</taxon>
        <taxon>Pezizomycotina</taxon>
        <taxon>Dothideomycetes</taxon>
        <taxon>Dothideomycetidae</taxon>
        <taxon>Mycosphaerellales</taxon>
        <taxon>Mycosphaerellaceae</taxon>
        <taxon>Zasmidium</taxon>
    </lineage>
</organism>
<evidence type="ECO:0000313" key="2">
    <source>
        <dbReference type="EMBL" id="KAF2170834.1"/>
    </source>
</evidence>
<dbReference type="RefSeq" id="XP_033671723.1">
    <property type="nucleotide sequence ID" value="XM_033804657.1"/>
</dbReference>
<dbReference type="PANTHER" id="PTHR35179:SF2">
    <property type="entry name" value="START DOMAIN-CONTAINING PROTEIN"/>
    <property type="match status" value="1"/>
</dbReference>
<dbReference type="Proteomes" id="UP000799537">
    <property type="component" value="Unassembled WGS sequence"/>
</dbReference>
<feature type="compositionally biased region" description="Gly residues" evidence="1">
    <location>
        <begin position="19"/>
        <end position="29"/>
    </location>
</feature>
<dbReference type="EMBL" id="ML993584">
    <property type="protein sequence ID" value="KAF2170834.1"/>
    <property type="molecule type" value="Genomic_DNA"/>
</dbReference>
<keyword evidence="3" id="KW-1185">Reference proteome</keyword>
<reference evidence="2" key="1">
    <citation type="journal article" date="2020" name="Stud. Mycol.">
        <title>101 Dothideomycetes genomes: a test case for predicting lifestyles and emergence of pathogens.</title>
        <authorList>
            <person name="Haridas S."/>
            <person name="Albert R."/>
            <person name="Binder M."/>
            <person name="Bloem J."/>
            <person name="Labutti K."/>
            <person name="Salamov A."/>
            <person name="Andreopoulos B."/>
            <person name="Baker S."/>
            <person name="Barry K."/>
            <person name="Bills G."/>
            <person name="Bluhm B."/>
            <person name="Cannon C."/>
            <person name="Castanera R."/>
            <person name="Culley D."/>
            <person name="Daum C."/>
            <person name="Ezra D."/>
            <person name="Gonzalez J."/>
            <person name="Henrissat B."/>
            <person name="Kuo A."/>
            <person name="Liang C."/>
            <person name="Lipzen A."/>
            <person name="Lutzoni F."/>
            <person name="Magnuson J."/>
            <person name="Mondo S."/>
            <person name="Nolan M."/>
            <person name="Ohm R."/>
            <person name="Pangilinan J."/>
            <person name="Park H.-J."/>
            <person name="Ramirez L."/>
            <person name="Alfaro M."/>
            <person name="Sun H."/>
            <person name="Tritt A."/>
            <person name="Yoshinaga Y."/>
            <person name="Zwiers L.-H."/>
            <person name="Turgeon B."/>
            <person name="Goodwin S."/>
            <person name="Spatafora J."/>
            <person name="Crous P."/>
            <person name="Grigoriev I."/>
        </authorList>
    </citation>
    <scope>NUCLEOTIDE SEQUENCE</scope>
    <source>
        <strain evidence="2">ATCC 36951</strain>
    </source>
</reference>
<feature type="compositionally biased region" description="Low complexity" evidence="1">
    <location>
        <begin position="1"/>
        <end position="18"/>
    </location>
</feature>
<protein>
    <recommendedName>
        <fullName evidence="4">Geranylgeranyl pyrophosphate synthetase</fullName>
    </recommendedName>
</protein>
<feature type="compositionally biased region" description="Acidic residues" evidence="1">
    <location>
        <begin position="419"/>
        <end position="432"/>
    </location>
</feature>
<dbReference type="GeneID" id="54557929"/>
<dbReference type="AlphaFoldDB" id="A0A6A6CUJ3"/>
<accession>A0A6A6CUJ3</accession>
<gene>
    <name evidence="2" type="ORF">M409DRAFT_18807</name>
</gene>
<evidence type="ECO:0000313" key="3">
    <source>
        <dbReference type="Proteomes" id="UP000799537"/>
    </source>
</evidence>
<feature type="region of interest" description="Disordered" evidence="1">
    <location>
        <begin position="398"/>
        <end position="434"/>
    </location>
</feature>
<evidence type="ECO:0000256" key="1">
    <source>
        <dbReference type="SAM" id="MobiDB-lite"/>
    </source>
</evidence>
<proteinExistence type="predicted"/>